<accession>A0ABY9DPV7</accession>
<reference evidence="3 4" key="1">
    <citation type="journal article" date="2023" name="Hortic Res">
        <title>The complete reference genome for grapevine (Vitis vinifera L.) genetics and breeding.</title>
        <authorList>
            <person name="Shi X."/>
            <person name="Cao S."/>
            <person name="Wang X."/>
            <person name="Huang S."/>
            <person name="Wang Y."/>
            <person name="Liu Z."/>
            <person name="Liu W."/>
            <person name="Leng X."/>
            <person name="Peng Y."/>
            <person name="Wang N."/>
            <person name="Wang Y."/>
            <person name="Ma Z."/>
            <person name="Xu X."/>
            <person name="Zhang F."/>
            <person name="Xue H."/>
            <person name="Zhong H."/>
            <person name="Wang Y."/>
            <person name="Zhang K."/>
            <person name="Velt A."/>
            <person name="Avia K."/>
            <person name="Holtgrawe D."/>
            <person name="Grimplet J."/>
            <person name="Matus J.T."/>
            <person name="Ware D."/>
            <person name="Wu X."/>
            <person name="Wang H."/>
            <person name="Liu C."/>
            <person name="Fang Y."/>
            <person name="Rustenholz C."/>
            <person name="Cheng Z."/>
            <person name="Xiao H."/>
            <person name="Zhou Y."/>
        </authorList>
    </citation>
    <scope>NUCLEOTIDE SEQUENCE [LARGE SCALE GENOMIC DNA]</scope>
    <source>
        <strain evidence="4">cv. Pinot noir / PN40024</strain>
        <tissue evidence="3">Leaf</tissue>
    </source>
</reference>
<feature type="region of interest" description="Disordered" evidence="2">
    <location>
        <begin position="93"/>
        <end position="113"/>
    </location>
</feature>
<sequence>MEWGNRVMSIAARAANNNTVINVLLVGSFAALTVRSVNQQRNIEALEAEKESLVKTNKALKKTVWDWKQQLFGEPQPVPLARLKAIYGEAPPLQTAGDAEKEDSKSSVPKFMV</sequence>
<evidence type="ECO:0000313" key="4">
    <source>
        <dbReference type="Proteomes" id="UP001227230"/>
    </source>
</evidence>
<organism evidence="3 4">
    <name type="scientific">Vitis vinifera</name>
    <name type="common">Grape</name>
    <dbReference type="NCBI Taxonomy" id="29760"/>
    <lineage>
        <taxon>Eukaryota</taxon>
        <taxon>Viridiplantae</taxon>
        <taxon>Streptophyta</taxon>
        <taxon>Embryophyta</taxon>
        <taxon>Tracheophyta</taxon>
        <taxon>Spermatophyta</taxon>
        <taxon>Magnoliopsida</taxon>
        <taxon>eudicotyledons</taxon>
        <taxon>Gunneridae</taxon>
        <taxon>Pentapetalae</taxon>
        <taxon>rosids</taxon>
        <taxon>Vitales</taxon>
        <taxon>Vitaceae</taxon>
        <taxon>Viteae</taxon>
        <taxon>Vitis</taxon>
    </lineage>
</organism>
<keyword evidence="1" id="KW-0175">Coiled coil</keyword>
<name>A0ABY9DPV7_VITVI</name>
<evidence type="ECO:0000256" key="2">
    <source>
        <dbReference type="SAM" id="MobiDB-lite"/>
    </source>
</evidence>
<gene>
    <name evidence="3" type="ORF">VitviT2T_027087</name>
</gene>
<proteinExistence type="predicted"/>
<dbReference type="Proteomes" id="UP001227230">
    <property type="component" value="Chromosome 18"/>
</dbReference>
<dbReference type="PANTHER" id="PTHR38355">
    <property type="entry name" value="OS06G0149500 PROTEIN"/>
    <property type="match status" value="1"/>
</dbReference>
<keyword evidence="4" id="KW-1185">Reference proteome</keyword>
<feature type="coiled-coil region" evidence="1">
    <location>
        <begin position="29"/>
        <end position="63"/>
    </location>
</feature>
<dbReference type="EMBL" id="CP126665">
    <property type="protein sequence ID" value="WKA09442.1"/>
    <property type="molecule type" value="Genomic_DNA"/>
</dbReference>
<protein>
    <submittedName>
        <fullName evidence="3">Uncharacterized protein</fullName>
    </submittedName>
</protein>
<evidence type="ECO:0000313" key="3">
    <source>
        <dbReference type="EMBL" id="WKA09442.1"/>
    </source>
</evidence>
<evidence type="ECO:0000256" key="1">
    <source>
        <dbReference type="SAM" id="Coils"/>
    </source>
</evidence>
<dbReference type="PANTHER" id="PTHR38355:SF1">
    <property type="entry name" value="OS06G0149500 PROTEIN"/>
    <property type="match status" value="1"/>
</dbReference>